<dbReference type="Proteomes" id="UP001152797">
    <property type="component" value="Unassembled WGS sequence"/>
</dbReference>
<dbReference type="OrthoDB" id="423227at2759"/>
<proteinExistence type="predicted"/>
<dbReference type="EMBL" id="CAMXCT020006605">
    <property type="protein sequence ID" value="CAL1170209.1"/>
    <property type="molecule type" value="Genomic_DNA"/>
</dbReference>
<dbReference type="GO" id="GO:0016787">
    <property type="term" value="F:hydrolase activity"/>
    <property type="evidence" value="ECO:0007669"/>
    <property type="project" value="UniProtKB-KW"/>
</dbReference>
<accession>A0A9P1DW35</accession>
<protein>
    <submittedName>
        <fullName evidence="3">Peptidyl-tRNA hydrolase</fullName>
    </submittedName>
</protein>
<dbReference type="AlphaFoldDB" id="A0A9P1DW35"/>
<comment type="caution">
    <text evidence="1">The sequence shown here is derived from an EMBL/GenBank/DDBJ whole genome shotgun (WGS) entry which is preliminary data.</text>
</comment>
<reference evidence="1" key="1">
    <citation type="submission" date="2022-10" db="EMBL/GenBank/DDBJ databases">
        <authorList>
            <person name="Chen Y."/>
            <person name="Dougan E. K."/>
            <person name="Chan C."/>
            <person name="Rhodes N."/>
            <person name="Thang M."/>
        </authorList>
    </citation>
    <scope>NUCLEOTIDE SEQUENCE</scope>
</reference>
<evidence type="ECO:0000313" key="3">
    <source>
        <dbReference type="EMBL" id="CAL4804146.1"/>
    </source>
</evidence>
<evidence type="ECO:0000313" key="2">
    <source>
        <dbReference type="EMBL" id="CAL1170209.1"/>
    </source>
</evidence>
<sequence length="369" mass="41789">MPQYEYVTREIGVPVCTLTAADCEELLRGRRAAELPQWVPLNGRRAEFQVPELPDDNVVLQVPLPNGKKLEVPLPERCKEGDTLCLLQRQDDTWKVVPKKHRFSFVVPPCCSGDVLRLKPTDHLELNFAVPENVEAFNVVTLQADADGAWNFQQCAVLPPETEPLPLPEWTSGQYQAILDALKSKGYLDRLCPDESGVLNVGVPFCGHFHEYITLGNFLVKHRLEMPGVQEFSIFGMELFDDYVRDWALAQRWLWRQHQISCCIEAGDLAQDPTPKAQWVIGIHPEVTKGGPWFRIIGSLLHSCRGLCCFATFYEEEKDTLLNMIDMYKVECASVDAFENPFYAANELGCHPAMRFIVVVDQSCGENSY</sequence>
<name>A0A9P1DW35_9DINO</name>
<reference evidence="2" key="2">
    <citation type="submission" date="2024-04" db="EMBL/GenBank/DDBJ databases">
        <authorList>
            <person name="Chen Y."/>
            <person name="Shah S."/>
            <person name="Dougan E. K."/>
            <person name="Thang M."/>
            <person name="Chan C."/>
        </authorList>
    </citation>
    <scope>NUCLEOTIDE SEQUENCE [LARGE SCALE GENOMIC DNA]</scope>
</reference>
<organism evidence="1">
    <name type="scientific">Cladocopium goreaui</name>
    <dbReference type="NCBI Taxonomy" id="2562237"/>
    <lineage>
        <taxon>Eukaryota</taxon>
        <taxon>Sar</taxon>
        <taxon>Alveolata</taxon>
        <taxon>Dinophyceae</taxon>
        <taxon>Suessiales</taxon>
        <taxon>Symbiodiniaceae</taxon>
        <taxon>Cladocopium</taxon>
    </lineage>
</organism>
<dbReference type="EMBL" id="CAMXCT030006605">
    <property type="protein sequence ID" value="CAL4804146.1"/>
    <property type="molecule type" value="Genomic_DNA"/>
</dbReference>
<dbReference type="EMBL" id="CAMXCT010006605">
    <property type="protein sequence ID" value="CAI4016834.1"/>
    <property type="molecule type" value="Genomic_DNA"/>
</dbReference>
<evidence type="ECO:0000313" key="4">
    <source>
        <dbReference type="Proteomes" id="UP001152797"/>
    </source>
</evidence>
<keyword evidence="3" id="KW-0378">Hydrolase</keyword>
<evidence type="ECO:0000313" key="1">
    <source>
        <dbReference type="EMBL" id="CAI4016834.1"/>
    </source>
</evidence>
<keyword evidence="4" id="KW-1185">Reference proteome</keyword>
<gene>
    <name evidence="1" type="ORF">C1SCF055_LOCUS41532</name>
</gene>